<sequence>MNTASIALAIVGLVAASLPTSFGQTAYTVHSTMLPFFEAWNACIASGGYLAAPETSLQNDLIWATIKKAEITGAVWLSGTDIGMEGSWIWLSKNVPLGRLAGYDNFAAGEPNNMGSNNIEENCLNIGHFGSSKWNDASCSLAFPYVCEFKK</sequence>
<dbReference type="PANTHER" id="PTHR22801">
    <property type="entry name" value="LITHOSTATHINE"/>
    <property type="match status" value="1"/>
</dbReference>
<dbReference type="CDD" id="cd00037">
    <property type="entry name" value="CLECT"/>
    <property type="match status" value="1"/>
</dbReference>
<dbReference type="InterPro" id="IPR016186">
    <property type="entry name" value="C-type_lectin-like/link_sf"/>
</dbReference>
<keyword evidence="1" id="KW-1015">Disulfide bond</keyword>
<reference evidence="5" key="1">
    <citation type="submission" date="2014-01" db="EMBL/GenBank/DDBJ databases">
        <title>The Genome Sequence of Anopheles farauti FAR1 (V2).</title>
        <authorList>
            <consortium name="The Broad Institute Genomics Platform"/>
            <person name="Neafsey D.E."/>
            <person name="Besansky N."/>
            <person name="Howell P."/>
            <person name="Walton C."/>
            <person name="Young S.K."/>
            <person name="Zeng Q."/>
            <person name="Gargeya S."/>
            <person name="Fitzgerald M."/>
            <person name="Haas B."/>
            <person name="Abouelleil A."/>
            <person name="Allen A.W."/>
            <person name="Alvarado L."/>
            <person name="Arachchi H.M."/>
            <person name="Berlin A.M."/>
            <person name="Chapman S.B."/>
            <person name="Gainer-Dewar J."/>
            <person name="Goldberg J."/>
            <person name="Griggs A."/>
            <person name="Gujja S."/>
            <person name="Hansen M."/>
            <person name="Howarth C."/>
            <person name="Imamovic A."/>
            <person name="Ireland A."/>
            <person name="Larimer J."/>
            <person name="McCowan C."/>
            <person name="Murphy C."/>
            <person name="Pearson M."/>
            <person name="Poon T.W."/>
            <person name="Priest M."/>
            <person name="Roberts A."/>
            <person name="Saif S."/>
            <person name="Shea T."/>
            <person name="Sisk P."/>
            <person name="Sykes S."/>
            <person name="Wortman J."/>
            <person name="Nusbaum C."/>
            <person name="Birren B."/>
        </authorList>
    </citation>
    <scope>NUCLEOTIDE SEQUENCE [LARGE SCALE GENOMIC DNA]</scope>
    <source>
        <strain evidence="5">FAR1</strain>
    </source>
</reference>
<dbReference type="Gene3D" id="3.10.100.10">
    <property type="entry name" value="Mannose-Binding Protein A, subunit A"/>
    <property type="match status" value="1"/>
</dbReference>
<proteinExistence type="predicted"/>
<evidence type="ECO:0000259" key="3">
    <source>
        <dbReference type="PROSITE" id="PS50041"/>
    </source>
</evidence>
<feature type="chain" id="PRO_5008132357" description="C-type lectin domain-containing protein" evidence="2">
    <location>
        <begin position="17"/>
        <end position="151"/>
    </location>
</feature>
<name>A0A182Q6P5_9DIPT</name>
<feature type="signal peptide" evidence="2">
    <location>
        <begin position="1"/>
        <end position="16"/>
    </location>
</feature>
<keyword evidence="2" id="KW-0732">Signal</keyword>
<dbReference type="Proteomes" id="UP000075886">
    <property type="component" value="Unassembled WGS sequence"/>
</dbReference>
<dbReference type="SUPFAM" id="SSF56436">
    <property type="entry name" value="C-type lectin-like"/>
    <property type="match status" value="1"/>
</dbReference>
<reference evidence="4" key="2">
    <citation type="submission" date="2020-05" db="UniProtKB">
        <authorList>
            <consortium name="EnsemblMetazoa"/>
        </authorList>
    </citation>
    <scope>IDENTIFICATION</scope>
    <source>
        <strain evidence="4">FAR1</strain>
    </source>
</reference>
<dbReference type="STRING" id="69004.A0A182Q6P5"/>
<protein>
    <recommendedName>
        <fullName evidence="3">C-type lectin domain-containing protein</fullName>
    </recommendedName>
</protein>
<dbReference type="InterPro" id="IPR018378">
    <property type="entry name" value="C-type_lectin_CS"/>
</dbReference>
<accession>A0A182Q6P5</accession>
<evidence type="ECO:0000313" key="4">
    <source>
        <dbReference type="EnsemblMetazoa" id="AFAF004133-PA"/>
    </source>
</evidence>
<dbReference type="PANTHER" id="PTHR22801:SF63">
    <property type="entry name" value="C-TYPE LECTIN DOMAIN-CONTAINING PROTEIN"/>
    <property type="match status" value="1"/>
</dbReference>
<evidence type="ECO:0000256" key="1">
    <source>
        <dbReference type="ARBA" id="ARBA00023157"/>
    </source>
</evidence>
<evidence type="ECO:0000313" key="5">
    <source>
        <dbReference type="Proteomes" id="UP000075886"/>
    </source>
</evidence>
<organism evidence="4 5">
    <name type="scientific">Anopheles farauti</name>
    <dbReference type="NCBI Taxonomy" id="69004"/>
    <lineage>
        <taxon>Eukaryota</taxon>
        <taxon>Metazoa</taxon>
        <taxon>Ecdysozoa</taxon>
        <taxon>Arthropoda</taxon>
        <taxon>Hexapoda</taxon>
        <taxon>Insecta</taxon>
        <taxon>Pterygota</taxon>
        <taxon>Neoptera</taxon>
        <taxon>Endopterygota</taxon>
        <taxon>Diptera</taxon>
        <taxon>Nematocera</taxon>
        <taxon>Culicoidea</taxon>
        <taxon>Culicidae</taxon>
        <taxon>Anophelinae</taxon>
        <taxon>Anopheles</taxon>
    </lineage>
</organism>
<dbReference type="Pfam" id="PF00059">
    <property type="entry name" value="Lectin_C"/>
    <property type="match status" value="1"/>
</dbReference>
<dbReference type="InterPro" id="IPR050801">
    <property type="entry name" value="Ca-Dep_Lectins_ImmuneDev"/>
</dbReference>
<dbReference type="SMART" id="SM00034">
    <property type="entry name" value="CLECT"/>
    <property type="match status" value="1"/>
</dbReference>
<dbReference type="PROSITE" id="PS00615">
    <property type="entry name" value="C_TYPE_LECTIN_1"/>
    <property type="match status" value="1"/>
</dbReference>
<dbReference type="EnsemblMetazoa" id="AFAF004133-RA">
    <property type="protein sequence ID" value="AFAF004133-PA"/>
    <property type="gene ID" value="AFAF004133"/>
</dbReference>
<dbReference type="InterPro" id="IPR016187">
    <property type="entry name" value="CTDL_fold"/>
</dbReference>
<keyword evidence="5" id="KW-1185">Reference proteome</keyword>
<dbReference type="EMBL" id="AXCN02001819">
    <property type="status" value="NOT_ANNOTATED_CDS"/>
    <property type="molecule type" value="Genomic_DNA"/>
</dbReference>
<dbReference type="AlphaFoldDB" id="A0A182Q6P5"/>
<dbReference type="InterPro" id="IPR001304">
    <property type="entry name" value="C-type_lectin-like"/>
</dbReference>
<dbReference type="VEuPathDB" id="VectorBase:AFAF004133"/>
<evidence type="ECO:0000256" key="2">
    <source>
        <dbReference type="SAM" id="SignalP"/>
    </source>
</evidence>
<dbReference type="PROSITE" id="PS50041">
    <property type="entry name" value="C_TYPE_LECTIN_2"/>
    <property type="match status" value="1"/>
</dbReference>
<feature type="domain" description="C-type lectin" evidence="3">
    <location>
        <begin position="22"/>
        <end position="148"/>
    </location>
</feature>